<organism evidence="4 5">
    <name type="scientific">Stachybotrys chartarum (strain CBS 109288 / IBT 7711)</name>
    <name type="common">Toxic black mold</name>
    <name type="synonym">Stilbospora chartarum</name>
    <dbReference type="NCBI Taxonomy" id="1280523"/>
    <lineage>
        <taxon>Eukaryota</taxon>
        <taxon>Fungi</taxon>
        <taxon>Dikarya</taxon>
        <taxon>Ascomycota</taxon>
        <taxon>Pezizomycotina</taxon>
        <taxon>Sordariomycetes</taxon>
        <taxon>Hypocreomycetidae</taxon>
        <taxon>Hypocreales</taxon>
        <taxon>Stachybotryaceae</taxon>
        <taxon>Stachybotrys</taxon>
    </lineage>
</organism>
<evidence type="ECO:0000259" key="2">
    <source>
        <dbReference type="Pfam" id="PF01048"/>
    </source>
</evidence>
<gene>
    <name evidence="4" type="ORF">S7711_01649</name>
</gene>
<dbReference type="AlphaFoldDB" id="A0A084AV61"/>
<dbReference type="InterPro" id="IPR056002">
    <property type="entry name" value="DUF7580"/>
</dbReference>
<feature type="compositionally biased region" description="Basic and acidic residues" evidence="1">
    <location>
        <begin position="556"/>
        <end position="566"/>
    </location>
</feature>
<dbReference type="PANTHER" id="PTHR46082">
    <property type="entry name" value="ATP/GTP-BINDING PROTEIN-RELATED"/>
    <property type="match status" value="1"/>
</dbReference>
<dbReference type="Pfam" id="PF24476">
    <property type="entry name" value="DUF7580"/>
    <property type="match status" value="1"/>
</dbReference>
<evidence type="ECO:0000313" key="5">
    <source>
        <dbReference type="Proteomes" id="UP000028045"/>
    </source>
</evidence>
<accession>A0A084AV61</accession>
<dbReference type="HOGENOM" id="CLU_012073_1_0_1"/>
<keyword evidence="5" id="KW-1185">Reference proteome</keyword>
<dbReference type="PANTHER" id="PTHR46082:SF11">
    <property type="entry name" value="AAA+ ATPASE DOMAIN-CONTAINING PROTEIN-RELATED"/>
    <property type="match status" value="1"/>
</dbReference>
<evidence type="ECO:0000256" key="1">
    <source>
        <dbReference type="SAM" id="MobiDB-lite"/>
    </source>
</evidence>
<name>A0A084AV61_STACB</name>
<evidence type="ECO:0000313" key="4">
    <source>
        <dbReference type="EMBL" id="KEY69190.1"/>
    </source>
</evidence>
<dbReference type="EMBL" id="KL648534">
    <property type="protein sequence ID" value="KEY69190.1"/>
    <property type="molecule type" value="Genomic_DNA"/>
</dbReference>
<feature type="region of interest" description="Disordered" evidence="1">
    <location>
        <begin position="530"/>
        <end position="590"/>
    </location>
</feature>
<dbReference type="InterPro" id="IPR035994">
    <property type="entry name" value="Nucleoside_phosphorylase_sf"/>
</dbReference>
<feature type="domain" description="Nucleoside phosphorylase" evidence="2">
    <location>
        <begin position="698"/>
        <end position="981"/>
    </location>
</feature>
<dbReference type="Proteomes" id="UP000028045">
    <property type="component" value="Unassembled WGS sequence"/>
</dbReference>
<reference evidence="4 5" key="1">
    <citation type="journal article" date="2014" name="BMC Genomics">
        <title>Comparative genome sequencing reveals chemotype-specific gene clusters in the toxigenic black mold Stachybotrys.</title>
        <authorList>
            <person name="Semeiks J."/>
            <person name="Borek D."/>
            <person name="Otwinowski Z."/>
            <person name="Grishin N.V."/>
        </authorList>
    </citation>
    <scope>NUCLEOTIDE SEQUENCE [LARGE SCALE GENOMIC DNA]</scope>
    <source>
        <strain evidence="5">CBS 109288 / IBT 7711</strain>
    </source>
</reference>
<sequence length="995" mass="111142">MLPSASPGWNGIQALQSHLKGRLEGFVRNRTRYNRAGRIDNEAAFLEADLHYVLHKAIFVAELSTEDFHGLETKAQDLLDSLNQIVNEDFVEDNEQATNFSEDDDEDEESAHEIVYGIALLSSAYPKLARLIHVLDTSTGRFTLISSTGPSLFSLPSWGSRSQIMNRVAQWKSFLDQLEAKNAKPWSASSPPYLSKSSASSKTMASGDKLQKRASIVVTTIFKEFQRLKCRGKHELKVRLSEKWYTSPSPTAVEMFISCCQSPGNWHEAQCANSGRIVTNPEREEDICRAIDDSRKQSTKLYLHVDERGLCNITNHLPSVATSGNDYESESLDSLIEQKVFSRLSPKDYWDGTAIERFDVREKAALALVLSRCLMDFFDEDVELASYAWNPEKIFFLRSRRAGVRAHPVYVSLKPSSAGSKSLDFFRAVRPGNPILLSFAKLLLEIHCGERIPMEIQQQSTVNIPGWGHLCDFLLEAQRDEASHYLEAVEGCLNLHKYLLKYREGQSKMTGRDFRRVIYEQVVGHLEHALNPTSSKRKRSDDMPELQLAKKASSIKPRETAPDRTSESPNADVNNHRHSNSGRQVHRPEGTDSLKTAAGLQLGRDILSTGAKQTQHPSRSLNGISSPGATCMSEFLGSFEDGISEVVQGVQCSDAEKLPTIPKFTHQYATDVSNGRRTGSASVESSIDREPNPFAKYKVAIICAIEFEMSAFRYMLDTEHPSLPRKEGDSNIYILGELQHHNIVLACLPGSQGKGSAAIVVTHLVRTFPCIEWRFMVGIGGGVPSAKHDIRLGDVVVSMPEGCHGGVVQYDLGKDTGGKFDLKGFLTPPPPLLRSAVLKMRSDHRLRDSKVNEFLSAMLQRGQRLSIYQRPPDHTDVLFRTDYCHGLQRSTCEECDHQQMVQRPSRKFQAPEIHYGLIASGDRVIRSAANRNEIIREIGDILCFEMEAAGLATEHSCIIIRGISDYSDSHKNDEWQHYAAATAAACAKELLLYVN</sequence>
<dbReference type="InterPro" id="IPR053137">
    <property type="entry name" value="NLR-like"/>
</dbReference>
<dbReference type="OrthoDB" id="1577640at2759"/>
<dbReference type="Pfam" id="PF01048">
    <property type="entry name" value="PNP_UDP_1"/>
    <property type="match status" value="1"/>
</dbReference>
<protein>
    <submittedName>
        <fullName evidence="4">Uncharacterized protein</fullName>
    </submittedName>
</protein>
<proteinExistence type="predicted"/>
<dbReference type="GO" id="GO:0003824">
    <property type="term" value="F:catalytic activity"/>
    <property type="evidence" value="ECO:0007669"/>
    <property type="project" value="InterPro"/>
</dbReference>
<evidence type="ECO:0000259" key="3">
    <source>
        <dbReference type="Pfam" id="PF24476"/>
    </source>
</evidence>
<dbReference type="SUPFAM" id="SSF53167">
    <property type="entry name" value="Purine and uridine phosphorylases"/>
    <property type="match status" value="1"/>
</dbReference>
<dbReference type="GO" id="GO:0009116">
    <property type="term" value="P:nucleoside metabolic process"/>
    <property type="evidence" value="ECO:0007669"/>
    <property type="project" value="InterPro"/>
</dbReference>
<feature type="domain" description="DUF7580" evidence="3">
    <location>
        <begin position="208"/>
        <end position="532"/>
    </location>
</feature>
<dbReference type="Gene3D" id="3.40.50.1580">
    <property type="entry name" value="Nucleoside phosphorylase domain"/>
    <property type="match status" value="1"/>
</dbReference>
<dbReference type="InterPro" id="IPR000845">
    <property type="entry name" value="Nucleoside_phosphorylase_d"/>
</dbReference>